<feature type="region of interest" description="Disordered" evidence="1">
    <location>
        <begin position="1369"/>
        <end position="1393"/>
    </location>
</feature>
<sequence>MGESPTQFDRGRLDDLNKKIEAILCSSTDIPEASAYAKALPGLTEQFCQLGIHYFLEGEPSKLPCWWCNRTLSPFLTKLLYLFQFGNSPIPEINKFQRIMGDQLGQCVDCINEYIKAKALFRSQCLGWYGQAGVDALFQRIFYWDLARVWRAAYQECERLGLLPATFPVTLVPPVNYQPKNGLPFGGMPNEPTLNVSLSVAEPPERTEYENDSSSPSQRIQLQTLCVICEVLANPAYLRHTSLHALFSLLLRHTLDLVSLQIGNKLLPGFLILMFHPWASIRGWTHTAIKNLDEPVADPDDWSFIRPLFKLITDQILADYTRLYPKLKTLAKTDFDKANPAFDPLVNGVKILNTLIPRITSGIINPFILSEYPTLPYYIASLIPLATRNLLLEALQLFAHLLSAFPEKFWDHALINENSGLPLKAFGLQDFNPAKSLGHLLNHNYLEMSMRDNNFQSESTLAADASEGFSNKFHRASRRLRPIIDWMIPFALSVVSRSKDAEIVWSRLFDKTSSWATQLYTYPEENCLVAGHVFAQLLVHYYRTAQHQFVNHKNSNPSSDPEVEAPTEPTNSPPSNLVLPWIVSHGTQVVDALAHISKFPLTRGTASDCLGLILRRDINFFHQFVDEAIELRRAIATFPPDHVTEELSKNSVAFQTLFPALYSPLDKTLAKTIWIAGLQGTLPTELQVELLVNCAEVLWCDHSSLLEQTVAAWQVVPNNGPLITPMAHMQALQQFLDGICPLLTDMLRRMTRETPVNPTAIIKVEPGLSASTTLPEFRSEIMPEVRAVLTNRGIMAMLQLMFLGSEKLRLTIYQWIRAHIKYDQKLNRVLSVIPLPWAGAQPVALLVAYSPEDSIVCLGEIIDTYRQGALRDFSLCRITADLHRILVTGLTTFKLLINMTSSGPPDALPLLSDKSRGFKDAVSMARVQASLPGLWLRMMDFVNVAIHQGFRWDSSNPREVVVKVMSGVFECCRVMLTMFPHGFYPLAVQLATTDLHTHIMEQLESELQQTTEWLNVTDTKLRDAALGLIFVTIDFPLQLGAYISSPAGQRALALVPKDLDQNSLLRSASDVIDIYRYELKLMTKLLHIARSERGQTSLLAEYQKSELEVKVNDFLQAMNYPLTSDLRPRKSLDGSLLPVTESEPADPVGALADLEQVDASHGNIDVSESDDSDDSVTELPTFIPAVMPTIETISISDDECSDTEQDQRASVSNEISKPVLAVSTPRTDTSNDRPGPHVFGDLAYVCISNSPPPARACLPPASRRPQPTLSISASKNDIARFMDLDANESGTAQSNNLFDDAFDDIDDDELMSFCEELDPPSIPSHSVTPAPASTTLKDFRAESLLTPLTPDSPPSTIHPSRFQKRTLIVETPPEEDSKFDLSPTRPSLLSRSRPVMRSLTQEAAPAFTLAPRPNPPQSLGNLDDVYHVYLTPSAKGKSAPKAFNPANPRLSLPGPPLP</sequence>
<keyword evidence="4" id="KW-1185">Reference proteome</keyword>
<name>A0A4P9ZMV2_9FUNG</name>
<evidence type="ECO:0000256" key="1">
    <source>
        <dbReference type="SAM" id="MobiDB-lite"/>
    </source>
</evidence>
<evidence type="ECO:0000313" key="4">
    <source>
        <dbReference type="Proteomes" id="UP000268162"/>
    </source>
</evidence>
<dbReference type="Proteomes" id="UP000268162">
    <property type="component" value="Unassembled WGS sequence"/>
</dbReference>
<dbReference type="STRING" id="215637.A0A4P9ZMV2"/>
<feature type="compositionally biased region" description="Low complexity" evidence="1">
    <location>
        <begin position="1381"/>
        <end position="1393"/>
    </location>
</feature>
<protein>
    <recommendedName>
        <fullName evidence="2">Helicase Sen1 N-terminal domain-containing protein</fullName>
    </recommendedName>
</protein>
<feature type="region of interest" description="Disordered" evidence="1">
    <location>
        <begin position="1433"/>
        <end position="1458"/>
    </location>
</feature>
<dbReference type="Pfam" id="PF12726">
    <property type="entry name" value="SEN1_N"/>
    <property type="match status" value="1"/>
</dbReference>
<evidence type="ECO:0000313" key="3">
    <source>
        <dbReference type="EMBL" id="RKP34418.1"/>
    </source>
</evidence>
<proteinExistence type="predicted"/>
<reference evidence="4" key="1">
    <citation type="journal article" date="2018" name="Nat. Microbiol.">
        <title>Leveraging single-cell genomics to expand the fungal tree of life.</title>
        <authorList>
            <person name="Ahrendt S.R."/>
            <person name="Quandt C.A."/>
            <person name="Ciobanu D."/>
            <person name="Clum A."/>
            <person name="Salamov A."/>
            <person name="Andreopoulos B."/>
            <person name="Cheng J.F."/>
            <person name="Woyke T."/>
            <person name="Pelin A."/>
            <person name="Henrissat B."/>
            <person name="Reynolds N.K."/>
            <person name="Benny G.L."/>
            <person name="Smith M.E."/>
            <person name="James T.Y."/>
            <person name="Grigoriev I.V."/>
        </authorList>
    </citation>
    <scope>NUCLEOTIDE SEQUENCE [LARGE SCALE GENOMIC DNA]</scope>
    <source>
        <strain evidence="4">RSA 468</strain>
    </source>
</reference>
<dbReference type="InterPro" id="IPR016024">
    <property type="entry name" value="ARM-type_fold"/>
</dbReference>
<dbReference type="SUPFAM" id="SSF48371">
    <property type="entry name" value="ARM repeat"/>
    <property type="match status" value="1"/>
</dbReference>
<feature type="domain" description="Helicase Sen1 N-terminal" evidence="2">
    <location>
        <begin position="214"/>
        <end position="514"/>
    </location>
</feature>
<organism evidence="3 4">
    <name type="scientific">Dimargaris cristalligena</name>
    <dbReference type="NCBI Taxonomy" id="215637"/>
    <lineage>
        <taxon>Eukaryota</taxon>
        <taxon>Fungi</taxon>
        <taxon>Fungi incertae sedis</taxon>
        <taxon>Zoopagomycota</taxon>
        <taxon>Kickxellomycotina</taxon>
        <taxon>Dimargaritomycetes</taxon>
        <taxon>Dimargaritales</taxon>
        <taxon>Dimargaritaceae</taxon>
        <taxon>Dimargaris</taxon>
    </lineage>
</organism>
<dbReference type="EMBL" id="ML003211">
    <property type="protein sequence ID" value="RKP34418.1"/>
    <property type="molecule type" value="Genomic_DNA"/>
</dbReference>
<accession>A0A4P9ZMV2</accession>
<dbReference type="InterPro" id="IPR024481">
    <property type="entry name" value="Helicase_Sen1_N"/>
</dbReference>
<feature type="region of interest" description="Disordered" evidence="1">
    <location>
        <begin position="551"/>
        <end position="572"/>
    </location>
</feature>
<evidence type="ECO:0000259" key="2">
    <source>
        <dbReference type="Pfam" id="PF12726"/>
    </source>
</evidence>
<gene>
    <name evidence="3" type="ORF">BJ085DRAFT_39172</name>
</gene>